<keyword evidence="2" id="KW-0645">Protease</keyword>
<feature type="compositionally biased region" description="Low complexity" evidence="4">
    <location>
        <begin position="116"/>
        <end position="132"/>
    </location>
</feature>
<evidence type="ECO:0000313" key="7">
    <source>
        <dbReference type="Proteomes" id="UP000198372"/>
    </source>
</evidence>
<dbReference type="GO" id="GO:0006508">
    <property type="term" value="P:proteolysis"/>
    <property type="evidence" value="ECO:0007669"/>
    <property type="project" value="UniProtKB-KW"/>
</dbReference>
<keyword evidence="3" id="KW-0378">Hydrolase</keyword>
<dbReference type="InterPro" id="IPR008580">
    <property type="entry name" value="PPPDE_dom"/>
</dbReference>
<reference evidence="7" key="1">
    <citation type="submission" date="2016-09" db="EMBL/GenBank/DDBJ databases">
        <authorList>
            <person name="Jeantristanb JTB J.-T."/>
            <person name="Ricardo R."/>
        </authorList>
    </citation>
    <scope>NUCLEOTIDE SEQUENCE [LARGE SCALE GENOMIC DNA]</scope>
</reference>
<dbReference type="Gene3D" id="3.90.1720.30">
    <property type="entry name" value="PPPDE domains"/>
    <property type="match status" value="1"/>
</dbReference>
<dbReference type="PROSITE" id="PS51858">
    <property type="entry name" value="PPPDE"/>
    <property type="match status" value="1"/>
</dbReference>
<dbReference type="GO" id="GO:0101005">
    <property type="term" value="F:deubiquitinase activity"/>
    <property type="evidence" value="ECO:0007669"/>
    <property type="project" value="TreeGrafter"/>
</dbReference>
<protein>
    <submittedName>
        <fullName evidence="6">BQ2448_625 protein</fullName>
    </submittedName>
</protein>
<dbReference type="InterPro" id="IPR042266">
    <property type="entry name" value="PPPDE_sf"/>
</dbReference>
<evidence type="ECO:0000256" key="4">
    <source>
        <dbReference type="SAM" id="MobiDB-lite"/>
    </source>
</evidence>
<comment type="similarity">
    <text evidence="1">Belongs to the DeSI family.</text>
</comment>
<dbReference type="SMART" id="SM01179">
    <property type="entry name" value="DUF862"/>
    <property type="match status" value="1"/>
</dbReference>
<evidence type="ECO:0000256" key="3">
    <source>
        <dbReference type="ARBA" id="ARBA00022801"/>
    </source>
</evidence>
<dbReference type="Proteomes" id="UP000198372">
    <property type="component" value="Unassembled WGS sequence"/>
</dbReference>
<dbReference type="GO" id="GO:0016579">
    <property type="term" value="P:protein deubiquitination"/>
    <property type="evidence" value="ECO:0007669"/>
    <property type="project" value="TreeGrafter"/>
</dbReference>
<evidence type="ECO:0000256" key="1">
    <source>
        <dbReference type="ARBA" id="ARBA00008140"/>
    </source>
</evidence>
<feature type="domain" description="PPPDE" evidence="5">
    <location>
        <begin position="5"/>
        <end position="259"/>
    </location>
</feature>
<dbReference type="OrthoDB" id="412286at2759"/>
<evidence type="ECO:0000259" key="5">
    <source>
        <dbReference type="PROSITE" id="PS51858"/>
    </source>
</evidence>
<feature type="compositionally biased region" description="Polar residues" evidence="4">
    <location>
        <begin position="138"/>
        <end position="149"/>
    </location>
</feature>
<evidence type="ECO:0000313" key="6">
    <source>
        <dbReference type="EMBL" id="SCV68504.1"/>
    </source>
</evidence>
<keyword evidence="7" id="KW-1185">Reference proteome</keyword>
<gene>
    <name evidence="6" type="ORF">BQ2448_625</name>
</gene>
<accession>A0A238F9G6</accession>
<name>A0A238F9G6_9BASI</name>
<dbReference type="EMBL" id="FMSP01000003">
    <property type="protein sequence ID" value="SCV68504.1"/>
    <property type="molecule type" value="Genomic_DNA"/>
</dbReference>
<dbReference type="Pfam" id="PF05903">
    <property type="entry name" value="Peptidase_C97"/>
    <property type="match status" value="1"/>
</dbReference>
<dbReference type="PANTHER" id="PTHR12378:SF80">
    <property type="entry name" value="IP06716P-RELATED"/>
    <property type="match status" value="1"/>
</dbReference>
<feature type="region of interest" description="Disordered" evidence="4">
    <location>
        <begin position="299"/>
        <end position="326"/>
    </location>
</feature>
<feature type="region of interest" description="Disordered" evidence="4">
    <location>
        <begin position="107"/>
        <end position="149"/>
    </location>
</feature>
<organism evidence="6 7">
    <name type="scientific">Microbotryum intermedium</name>
    <dbReference type="NCBI Taxonomy" id="269621"/>
    <lineage>
        <taxon>Eukaryota</taxon>
        <taxon>Fungi</taxon>
        <taxon>Dikarya</taxon>
        <taxon>Basidiomycota</taxon>
        <taxon>Pucciniomycotina</taxon>
        <taxon>Microbotryomycetes</taxon>
        <taxon>Microbotryales</taxon>
        <taxon>Microbotryaceae</taxon>
        <taxon>Microbotryum</taxon>
    </lineage>
</organism>
<sequence>MSQPLHVKIRIYDLLPPSNLSWMLNKLGTGTSPRVYHSSIQLPRRDASRPYHDASDHVEIAFGGHDVPTATGIFTLAAGTASERMPGLREYLLLDAGEAFGQDWEKEFGNPHAAEPTMRSSPRRTASSTSPSLIKLWQTRTPSSGSTVTLAGPSYAQQMSAGSTASLATTSKCDILPAKGEEVNLEPSSGMSKTPNEDPLERAWKIVDQMKSEEEWRGTKYSLLQKNCNRFTDELLYRLTGRRAPGWINRASWVSGMLHRRIKAPITEHRARSAWLSLMQVATSVPCLVPAGWVDEVDEVAPDAPTPDQPVRSAPVGQERRMVASR</sequence>
<dbReference type="STRING" id="269621.A0A238F9G6"/>
<dbReference type="AlphaFoldDB" id="A0A238F9G6"/>
<evidence type="ECO:0000256" key="2">
    <source>
        <dbReference type="ARBA" id="ARBA00022670"/>
    </source>
</evidence>
<proteinExistence type="inferred from homology"/>
<dbReference type="PANTHER" id="PTHR12378">
    <property type="entry name" value="DESUMOYLATING ISOPEPTIDASE"/>
    <property type="match status" value="1"/>
</dbReference>